<protein>
    <submittedName>
        <fullName evidence="2">Uncharacterized protein</fullName>
    </submittedName>
</protein>
<reference evidence="2" key="1">
    <citation type="journal article" date="2015" name="Nature">
        <title>Complex archaea that bridge the gap between prokaryotes and eukaryotes.</title>
        <authorList>
            <person name="Spang A."/>
            <person name="Saw J.H."/>
            <person name="Jorgensen S.L."/>
            <person name="Zaremba-Niedzwiedzka K."/>
            <person name="Martijn J."/>
            <person name="Lind A.E."/>
            <person name="van Eijk R."/>
            <person name="Schleper C."/>
            <person name="Guy L."/>
            <person name="Ettema T.J."/>
        </authorList>
    </citation>
    <scope>NUCLEOTIDE SEQUENCE</scope>
</reference>
<accession>A0A0F9SPH2</accession>
<evidence type="ECO:0000256" key="1">
    <source>
        <dbReference type="SAM" id="MobiDB-lite"/>
    </source>
</evidence>
<feature type="compositionally biased region" description="Basic residues" evidence="1">
    <location>
        <begin position="1"/>
        <end position="22"/>
    </location>
</feature>
<proteinExistence type="predicted"/>
<feature type="region of interest" description="Disordered" evidence="1">
    <location>
        <begin position="73"/>
        <end position="96"/>
    </location>
</feature>
<comment type="caution">
    <text evidence="2">The sequence shown here is derived from an EMBL/GenBank/DDBJ whole genome shotgun (WGS) entry which is preliminary data.</text>
</comment>
<dbReference type="EMBL" id="LAZR01002353">
    <property type="protein sequence ID" value="KKN31143.1"/>
    <property type="molecule type" value="Genomic_DNA"/>
</dbReference>
<organism evidence="2">
    <name type="scientific">marine sediment metagenome</name>
    <dbReference type="NCBI Taxonomy" id="412755"/>
    <lineage>
        <taxon>unclassified sequences</taxon>
        <taxon>metagenomes</taxon>
        <taxon>ecological metagenomes</taxon>
    </lineage>
</organism>
<name>A0A0F9SPH2_9ZZZZ</name>
<dbReference type="AlphaFoldDB" id="A0A0F9SPH2"/>
<gene>
    <name evidence="2" type="ORF">LCGC14_0826880</name>
</gene>
<sequence length="173" mass="19327">MAKRKKAAKKKAQKKVAKKKTTNVHVVSAGRSLDVPKNLYDRAIKKVGLDDSRIVAFPTAAALKKFCDKAHMASNPDARPQVAEIPPPEPKAVLEPPDKVEFDSKLEAQFITTNRASFDNNTLQAEMRKVNRKHGTQKPVRITTDQACKAVDGKDERGISVKYLITHFVVYYK</sequence>
<feature type="region of interest" description="Disordered" evidence="1">
    <location>
        <begin position="1"/>
        <end position="25"/>
    </location>
</feature>
<evidence type="ECO:0000313" key="2">
    <source>
        <dbReference type="EMBL" id="KKN31143.1"/>
    </source>
</evidence>